<keyword evidence="2" id="KW-0514">Muscle protein</keyword>
<dbReference type="GO" id="GO:0005509">
    <property type="term" value="F:calcium ion binding"/>
    <property type="evidence" value="ECO:0007669"/>
    <property type="project" value="InterPro"/>
</dbReference>
<evidence type="ECO:0000256" key="1">
    <source>
        <dbReference type="ARBA" id="ARBA00022737"/>
    </source>
</evidence>
<evidence type="ECO:0000259" key="3">
    <source>
        <dbReference type="PROSITE" id="PS50222"/>
    </source>
</evidence>
<dbReference type="SUPFAM" id="SSF47473">
    <property type="entry name" value="EF-hand"/>
    <property type="match status" value="1"/>
</dbReference>
<evidence type="ECO:0000313" key="5">
    <source>
        <dbReference type="Proteomes" id="UP001283361"/>
    </source>
</evidence>
<dbReference type="PROSITE" id="PS50222">
    <property type="entry name" value="EF_HAND_2"/>
    <property type="match status" value="1"/>
</dbReference>
<organism evidence="4 5">
    <name type="scientific">Elysia crispata</name>
    <name type="common">lettuce slug</name>
    <dbReference type="NCBI Taxonomy" id="231223"/>
    <lineage>
        <taxon>Eukaryota</taxon>
        <taxon>Metazoa</taxon>
        <taxon>Spiralia</taxon>
        <taxon>Lophotrochozoa</taxon>
        <taxon>Mollusca</taxon>
        <taxon>Gastropoda</taxon>
        <taxon>Heterobranchia</taxon>
        <taxon>Euthyneura</taxon>
        <taxon>Panpulmonata</taxon>
        <taxon>Sacoglossa</taxon>
        <taxon>Placobranchoidea</taxon>
        <taxon>Plakobranchidae</taxon>
        <taxon>Elysia</taxon>
    </lineage>
</organism>
<sequence length="151" mass="17137">MAQFFSESEIDAFKECFFFHAQKGIIKTEGELSIIIRSLSFCVTKEEVKTYFDKNLAGDGSIDFASFLNIMHEHSQVEDKQKELRAALVAHDREKRGYVDASEVKHILTSMGEKLTSREVDTLFREAGMQSSGPVNISKFVETVMTPQPDY</sequence>
<dbReference type="InterPro" id="IPR011992">
    <property type="entry name" value="EF-hand-dom_pair"/>
</dbReference>
<dbReference type="InterPro" id="IPR002048">
    <property type="entry name" value="EF_hand_dom"/>
</dbReference>
<dbReference type="PANTHER" id="PTHR23048:SF0">
    <property type="entry name" value="CALMODULIN LIKE 3"/>
    <property type="match status" value="1"/>
</dbReference>
<dbReference type="PANTHER" id="PTHR23048">
    <property type="entry name" value="MYOSIN LIGHT CHAIN 1, 3"/>
    <property type="match status" value="1"/>
</dbReference>
<dbReference type="Gene3D" id="1.10.238.10">
    <property type="entry name" value="EF-hand"/>
    <property type="match status" value="2"/>
</dbReference>
<dbReference type="InterPro" id="IPR050230">
    <property type="entry name" value="CALM/Myosin/TropC-like"/>
</dbReference>
<dbReference type="FunFam" id="1.10.238.10:FF:000001">
    <property type="entry name" value="Calmodulin 1"/>
    <property type="match status" value="1"/>
</dbReference>
<dbReference type="AlphaFoldDB" id="A0AAE0YRP6"/>
<protein>
    <recommendedName>
        <fullName evidence="3">EF-hand domain-containing protein</fullName>
    </recommendedName>
</protein>
<name>A0AAE0YRP6_9GAST</name>
<feature type="domain" description="EF-hand" evidence="3">
    <location>
        <begin position="79"/>
        <end position="114"/>
    </location>
</feature>
<reference evidence="4" key="1">
    <citation type="journal article" date="2023" name="G3 (Bethesda)">
        <title>A reference genome for the long-term kleptoplast-retaining sea slug Elysia crispata morphotype clarki.</title>
        <authorList>
            <person name="Eastman K.E."/>
            <person name="Pendleton A.L."/>
            <person name="Shaikh M.A."/>
            <person name="Suttiyut T."/>
            <person name="Ogas R."/>
            <person name="Tomko P."/>
            <person name="Gavelis G."/>
            <person name="Widhalm J.R."/>
            <person name="Wisecaver J.H."/>
        </authorList>
    </citation>
    <scope>NUCLEOTIDE SEQUENCE</scope>
    <source>
        <strain evidence="4">ECLA1</strain>
    </source>
</reference>
<evidence type="ECO:0000313" key="4">
    <source>
        <dbReference type="EMBL" id="KAK3755385.1"/>
    </source>
</evidence>
<evidence type="ECO:0000256" key="2">
    <source>
        <dbReference type="ARBA" id="ARBA00023179"/>
    </source>
</evidence>
<dbReference type="GO" id="GO:0016460">
    <property type="term" value="C:myosin II complex"/>
    <property type="evidence" value="ECO:0007669"/>
    <property type="project" value="TreeGrafter"/>
</dbReference>
<keyword evidence="5" id="KW-1185">Reference proteome</keyword>
<accession>A0AAE0YRP6</accession>
<gene>
    <name evidence="4" type="ORF">RRG08_026115</name>
</gene>
<keyword evidence="1" id="KW-0677">Repeat</keyword>
<dbReference type="EMBL" id="JAWDGP010005602">
    <property type="protein sequence ID" value="KAK3755385.1"/>
    <property type="molecule type" value="Genomic_DNA"/>
</dbReference>
<dbReference type="Proteomes" id="UP001283361">
    <property type="component" value="Unassembled WGS sequence"/>
</dbReference>
<comment type="caution">
    <text evidence="4">The sequence shown here is derived from an EMBL/GenBank/DDBJ whole genome shotgun (WGS) entry which is preliminary data.</text>
</comment>
<proteinExistence type="predicted"/>